<evidence type="ECO:0000256" key="6">
    <source>
        <dbReference type="ARBA" id="ARBA00022729"/>
    </source>
</evidence>
<keyword evidence="6 14" id="KW-0732">Signal</keyword>
<keyword evidence="7" id="KW-0378">Hydrolase</keyword>
<dbReference type="Proteomes" id="UP000544222">
    <property type="component" value="Unassembled WGS sequence"/>
</dbReference>
<comment type="similarity">
    <text evidence="2">Belongs to the histidine acid phosphatase family. MINPP1 subfamily.</text>
</comment>
<evidence type="ECO:0000256" key="3">
    <source>
        <dbReference type="ARBA" id="ARBA00012976"/>
    </source>
</evidence>
<dbReference type="GO" id="GO:0016020">
    <property type="term" value="C:membrane"/>
    <property type="evidence" value="ECO:0007669"/>
    <property type="project" value="UniProtKB-SubCell"/>
</dbReference>
<evidence type="ECO:0000256" key="10">
    <source>
        <dbReference type="ARBA" id="ARBA00043668"/>
    </source>
</evidence>
<evidence type="ECO:0000256" key="8">
    <source>
        <dbReference type="ARBA" id="ARBA00023136"/>
    </source>
</evidence>
<evidence type="ECO:0000256" key="5">
    <source>
        <dbReference type="ARBA" id="ARBA00018097"/>
    </source>
</evidence>
<protein>
    <recommendedName>
        <fullName evidence="5">Multiple inositol polyphosphate phosphatase 1</fullName>
        <ecNumber evidence="4">3.1.3.62</ecNumber>
        <ecNumber evidence="3">3.1.3.80</ecNumber>
    </recommendedName>
    <alternativeName>
        <fullName evidence="9">2,3-bisphosphoglycerate 3-phosphatase</fullName>
    </alternativeName>
</protein>
<dbReference type="EC" id="3.1.3.62" evidence="4"/>
<name>A0A7W5H1U7_9PORP</name>
<comment type="catalytic activity">
    <reaction evidence="11">
        <text>1D-myo-inositol 1,2,4,5,6-pentakisphosphate + H2O = 1D-myo-inositol 1,2,5,6-tetrakisphosphate + phosphate</text>
        <dbReference type="Rhea" id="RHEA:77115"/>
        <dbReference type="ChEBI" id="CHEBI:15377"/>
        <dbReference type="ChEBI" id="CHEBI:43474"/>
        <dbReference type="ChEBI" id="CHEBI:57798"/>
        <dbReference type="ChEBI" id="CHEBI:195535"/>
        <dbReference type="EC" id="3.1.3.62"/>
    </reaction>
    <physiologicalReaction direction="left-to-right" evidence="11">
        <dbReference type="Rhea" id="RHEA:77116"/>
    </physiologicalReaction>
</comment>
<dbReference type="PANTHER" id="PTHR20963:SF8">
    <property type="entry name" value="MULTIPLE INOSITOL POLYPHOSPHATE PHOSPHATASE 1"/>
    <property type="match status" value="1"/>
</dbReference>
<evidence type="ECO:0000256" key="1">
    <source>
        <dbReference type="ARBA" id="ARBA00004370"/>
    </source>
</evidence>
<evidence type="ECO:0000313" key="16">
    <source>
        <dbReference type="Proteomes" id="UP000544222"/>
    </source>
</evidence>
<accession>A0A7W5H1U7</accession>
<dbReference type="EMBL" id="JACHYB010000001">
    <property type="protein sequence ID" value="MBB3186737.1"/>
    <property type="molecule type" value="Genomic_DNA"/>
</dbReference>
<comment type="subcellular location">
    <subcellularLocation>
        <location evidence="1">Membrane</location>
    </subcellularLocation>
</comment>
<keyword evidence="16" id="KW-1185">Reference proteome</keyword>
<reference evidence="15 16" key="1">
    <citation type="submission" date="2020-08" db="EMBL/GenBank/DDBJ databases">
        <title>Genomic Encyclopedia of Type Strains, Phase IV (KMG-IV): sequencing the most valuable type-strain genomes for metagenomic binning, comparative biology and taxonomic classification.</title>
        <authorList>
            <person name="Goeker M."/>
        </authorList>
    </citation>
    <scope>NUCLEOTIDE SEQUENCE [LARGE SCALE GENOMIC DNA]</scope>
    <source>
        <strain evidence="15 16">DSM 27471</strain>
    </source>
</reference>
<evidence type="ECO:0000256" key="12">
    <source>
        <dbReference type="ARBA" id="ARBA00043691"/>
    </source>
</evidence>
<feature type="signal peptide" evidence="14">
    <location>
        <begin position="1"/>
        <end position="19"/>
    </location>
</feature>
<dbReference type="Gene3D" id="3.40.50.1240">
    <property type="entry name" value="Phosphoglycerate mutase-like"/>
    <property type="match status" value="1"/>
</dbReference>
<dbReference type="InterPro" id="IPR029033">
    <property type="entry name" value="His_PPase_superfam"/>
</dbReference>
<comment type="caution">
    <text evidence="15">The sequence shown here is derived from an EMBL/GenBank/DDBJ whole genome shotgun (WGS) entry which is preliminary data.</text>
</comment>
<evidence type="ECO:0000256" key="9">
    <source>
        <dbReference type="ARBA" id="ARBA00031642"/>
    </source>
</evidence>
<comment type="catalytic activity">
    <reaction evidence="10">
        <text>1D-myo-inositol 1,2,5,6-tetrakisphosphate + H2O = 1D-myo-inositol 1,2,6-trisphosphate + phosphate</text>
        <dbReference type="Rhea" id="RHEA:77119"/>
        <dbReference type="ChEBI" id="CHEBI:15377"/>
        <dbReference type="ChEBI" id="CHEBI:43474"/>
        <dbReference type="ChEBI" id="CHEBI:195535"/>
        <dbReference type="ChEBI" id="CHEBI:195537"/>
        <dbReference type="EC" id="3.1.3.62"/>
    </reaction>
    <physiologicalReaction direction="left-to-right" evidence="10">
        <dbReference type="Rhea" id="RHEA:77120"/>
    </physiologicalReaction>
</comment>
<dbReference type="SUPFAM" id="SSF53254">
    <property type="entry name" value="Phosphoglycerate mutase-like"/>
    <property type="match status" value="1"/>
</dbReference>
<keyword evidence="8" id="KW-0472">Membrane</keyword>
<evidence type="ECO:0000313" key="15">
    <source>
        <dbReference type="EMBL" id="MBB3186737.1"/>
    </source>
</evidence>
<evidence type="ECO:0000256" key="4">
    <source>
        <dbReference type="ARBA" id="ARBA00013040"/>
    </source>
</evidence>
<dbReference type="EC" id="3.1.3.80" evidence="3"/>
<evidence type="ECO:0000256" key="14">
    <source>
        <dbReference type="SAM" id="SignalP"/>
    </source>
</evidence>
<evidence type="ECO:0000256" key="11">
    <source>
        <dbReference type="ARBA" id="ARBA00043671"/>
    </source>
</evidence>
<dbReference type="AlphaFoldDB" id="A0A7W5H1U7"/>
<comment type="catalytic activity">
    <reaction evidence="13">
        <text>(2R)-2,3-bisphosphoglycerate + H2O = (2R)-2-phosphoglycerate + phosphate</text>
        <dbReference type="Rhea" id="RHEA:27381"/>
        <dbReference type="ChEBI" id="CHEBI:15377"/>
        <dbReference type="ChEBI" id="CHEBI:43474"/>
        <dbReference type="ChEBI" id="CHEBI:58248"/>
        <dbReference type="ChEBI" id="CHEBI:58289"/>
        <dbReference type="EC" id="3.1.3.80"/>
    </reaction>
    <physiologicalReaction direction="left-to-right" evidence="13">
        <dbReference type="Rhea" id="RHEA:27382"/>
    </physiologicalReaction>
</comment>
<sequence>MKKILLFGLLFSCIFGLNAQTAKEEIYANVQRSGGNYYAYPGPENAKQTPPPAGYKPFYISTYARHGSRFLIDEGDYTKPLAILQKADQAGKLTPLGKEVMAVVDSMARMSRGRLGELTPLGAIQHEGIARRMFNNFPQVFSGHAYVDARSTVVIRCILSMMDECLQLKGMNPEINIKNDASMHDMYYMNYDDKTLDKLRELPEVKAAYLKFRNEHTHPERLMKTLFTDENYVKENVNPDILMKELFNLAANMQSHKYQTNMDLYHIFTKQECYDLWQVDNFRWYIDFGPSPLTEGKMPYVEANLLNNILNTADTCILKKGNGATLRFGHDVCIVPLESLMELGNCAKEISNPDQLANEWRTYKVVAMGSNIQLVFFRKQGSKDVLVKALLNEHEMSLPVKSDLAPYYHWKDVEAYYRHKLANFRNSKM</sequence>
<dbReference type="Pfam" id="PF00328">
    <property type="entry name" value="His_Phos_2"/>
    <property type="match status" value="1"/>
</dbReference>
<dbReference type="InterPro" id="IPR000560">
    <property type="entry name" value="His_Pase_clade-2"/>
</dbReference>
<organism evidence="15 16">
    <name type="scientific">Microbacter margulisiae</name>
    <dbReference type="NCBI Taxonomy" id="1350067"/>
    <lineage>
        <taxon>Bacteria</taxon>
        <taxon>Pseudomonadati</taxon>
        <taxon>Bacteroidota</taxon>
        <taxon>Bacteroidia</taxon>
        <taxon>Bacteroidales</taxon>
        <taxon>Porphyromonadaceae</taxon>
        <taxon>Microbacter</taxon>
    </lineage>
</organism>
<evidence type="ECO:0000256" key="13">
    <source>
        <dbReference type="ARBA" id="ARBA00043832"/>
    </source>
</evidence>
<feature type="chain" id="PRO_5031009521" description="Multiple inositol polyphosphate phosphatase 1" evidence="14">
    <location>
        <begin position="20"/>
        <end position="429"/>
    </location>
</feature>
<evidence type="ECO:0000256" key="7">
    <source>
        <dbReference type="ARBA" id="ARBA00022801"/>
    </source>
</evidence>
<dbReference type="GO" id="GO:0034417">
    <property type="term" value="F:bisphosphoglycerate 3-phosphatase activity"/>
    <property type="evidence" value="ECO:0007669"/>
    <property type="project" value="UniProtKB-EC"/>
</dbReference>
<evidence type="ECO:0000256" key="2">
    <source>
        <dbReference type="ARBA" id="ARBA00008422"/>
    </source>
</evidence>
<dbReference type="RefSeq" id="WP_183412589.1">
    <property type="nucleotide sequence ID" value="NZ_JACHYB010000001.1"/>
</dbReference>
<gene>
    <name evidence="15" type="ORF">FHX64_000900</name>
</gene>
<proteinExistence type="inferred from homology"/>
<dbReference type="PANTHER" id="PTHR20963">
    <property type="entry name" value="MULTIPLE INOSITOL POLYPHOSPHATE PHOSPHATASE-RELATED"/>
    <property type="match status" value="1"/>
</dbReference>
<comment type="catalytic activity">
    <reaction evidence="12">
        <text>1D-myo-inositol hexakisphosphate + H2O = 1D-myo-inositol 1,2,4,5,6-pentakisphosphate + phosphate</text>
        <dbReference type="Rhea" id="RHEA:16989"/>
        <dbReference type="ChEBI" id="CHEBI:15377"/>
        <dbReference type="ChEBI" id="CHEBI:43474"/>
        <dbReference type="ChEBI" id="CHEBI:57798"/>
        <dbReference type="ChEBI" id="CHEBI:58130"/>
        <dbReference type="EC" id="3.1.3.62"/>
    </reaction>
    <physiologicalReaction direction="left-to-right" evidence="12">
        <dbReference type="Rhea" id="RHEA:16990"/>
    </physiologicalReaction>
</comment>